<name>A0A976IFK5_BRELC</name>
<evidence type="ECO:0000313" key="2">
    <source>
        <dbReference type="EMBL" id="TDH69991.1"/>
    </source>
</evidence>
<dbReference type="Proteomes" id="UP000294530">
    <property type="component" value="Unassembled WGS sequence"/>
</dbReference>
<accession>A0A976IFK5</accession>
<keyword evidence="3" id="KW-1185">Reference proteome</keyword>
<dbReference type="GeneID" id="94344641"/>
<sequence>MSQQVKDVYSGIKKIFPSARRSESFSSRFNAVELDESAPTAPRSGQKKTRPSSFTFTSWKEKHRTSSEPTPSVVMSLPYGATAATPKGKKAPHDVHRLSLSQTLSHAFHASPLFHSHTPNATVASPNSNDDKTVLSYVTPPQLGRRSVSAEVTTLSSLDTRPLRDRGVRHGLNTLQGSPKPITNHVNRDTIHPRASPSPDTSRKQLVASESSVQGAIVSPLASTNVRKPRRLSMSFSSSMRRQREQIHAFESLEVSSVTRLQSPDSDEFDASSRPTRGFDRRAQSLDAMEHTPTHVISKWWRKLPLQARFRSGRGGIDLDLEKDRVSFSRSSEARKLAHAADKAKMAELRRRATSHGVPGVTLDQPEELWSPGYAKRTRFRRHPTIVRLNANDGTAGAYTGLESYDDVLVRVCRFAAHDHRRTTIKVHEFLERSLLSLSPTRMKHGQVVHLSNEEIRRWRRLAQHDWAVEDVTTVAAARALGVCGKDVEAPNSRSSSIETDSTDSDSDGHSLHESAVEDEPEEEQEDEVLEVPSGIAFDRLCAVVNVCVNFGDVLFTPEDICHLVHLQFLVEEDGWI</sequence>
<dbReference type="EMBL" id="SHOA02000006">
    <property type="protein sequence ID" value="TDH69991.1"/>
    <property type="molecule type" value="Genomic_DNA"/>
</dbReference>
<feature type="compositionally biased region" description="Acidic residues" evidence="1">
    <location>
        <begin position="517"/>
        <end position="529"/>
    </location>
</feature>
<proteinExistence type="predicted"/>
<organism evidence="2 3">
    <name type="scientific">Bremia lactucae</name>
    <name type="common">Lettuce downy mildew</name>
    <dbReference type="NCBI Taxonomy" id="4779"/>
    <lineage>
        <taxon>Eukaryota</taxon>
        <taxon>Sar</taxon>
        <taxon>Stramenopiles</taxon>
        <taxon>Oomycota</taxon>
        <taxon>Peronosporomycetes</taxon>
        <taxon>Peronosporales</taxon>
        <taxon>Peronosporaceae</taxon>
        <taxon>Bremia</taxon>
    </lineage>
</organism>
<feature type="region of interest" description="Disordered" evidence="1">
    <location>
        <begin position="19"/>
        <end position="74"/>
    </location>
</feature>
<dbReference type="OrthoDB" id="167051at2759"/>
<feature type="region of interest" description="Disordered" evidence="1">
    <location>
        <begin position="488"/>
        <end position="529"/>
    </location>
</feature>
<feature type="compositionally biased region" description="Basic and acidic residues" evidence="1">
    <location>
        <begin position="507"/>
        <end position="516"/>
    </location>
</feature>
<evidence type="ECO:0000256" key="1">
    <source>
        <dbReference type="SAM" id="MobiDB-lite"/>
    </source>
</evidence>
<evidence type="ECO:0000313" key="3">
    <source>
        <dbReference type="Proteomes" id="UP000294530"/>
    </source>
</evidence>
<comment type="caution">
    <text evidence="2">The sequence shown here is derived from an EMBL/GenBank/DDBJ whole genome shotgun (WGS) entry which is preliminary data.</text>
</comment>
<dbReference type="KEGG" id="blac:94344641"/>
<reference evidence="2 3" key="1">
    <citation type="journal article" date="2021" name="Genome Biol.">
        <title>AFLAP: assembly-free linkage analysis pipeline using k-mers from genome sequencing data.</title>
        <authorList>
            <person name="Fletcher K."/>
            <person name="Zhang L."/>
            <person name="Gil J."/>
            <person name="Han R."/>
            <person name="Cavanaugh K."/>
            <person name="Michelmore R."/>
        </authorList>
    </citation>
    <scope>NUCLEOTIDE SEQUENCE [LARGE SCALE GENOMIC DNA]</scope>
    <source>
        <strain evidence="2 3">SF5</strain>
    </source>
</reference>
<feature type="compositionally biased region" description="Low complexity" evidence="1">
    <location>
        <begin position="19"/>
        <end position="29"/>
    </location>
</feature>
<feature type="region of interest" description="Disordered" evidence="1">
    <location>
        <begin position="261"/>
        <end position="285"/>
    </location>
</feature>
<feature type="region of interest" description="Disordered" evidence="1">
    <location>
        <begin position="157"/>
        <end position="214"/>
    </location>
</feature>
<gene>
    <name evidence="2" type="ORF">CCR75_000864</name>
</gene>
<protein>
    <submittedName>
        <fullName evidence="2">Uncharacterized protein</fullName>
    </submittedName>
</protein>
<dbReference type="RefSeq" id="XP_067819490.1">
    <property type="nucleotide sequence ID" value="XM_067958970.1"/>
</dbReference>
<dbReference type="AlphaFoldDB" id="A0A976IFK5"/>